<dbReference type="SUPFAM" id="SSF51735">
    <property type="entry name" value="NAD(P)-binding Rossmann-fold domains"/>
    <property type="match status" value="1"/>
</dbReference>
<keyword evidence="2 4" id="KW-0560">Oxidoreductase</keyword>
<gene>
    <name evidence="7" type="primary">hprA</name>
    <name evidence="7" type="ordered locus">PSMK_26500</name>
</gene>
<dbReference type="InterPro" id="IPR006139">
    <property type="entry name" value="D-isomer_2_OHA_DH_cat_dom"/>
</dbReference>
<dbReference type="PROSITE" id="PS00670">
    <property type="entry name" value="D_2_HYDROXYACID_DH_2"/>
    <property type="match status" value="1"/>
</dbReference>
<keyword evidence="8" id="KW-1185">Reference proteome</keyword>
<organism evidence="7 8">
    <name type="scientific">Phycisphaera mikurensis (strain NBRC 102666 / KCTC 22515 / FYK2301M01)</name>
    <dbReference type="NCBI Taxonomy" id="1142394"/>
    <lineage>
        <taxon>Bacteria</taxon>
        <taxon>Pseudomonadati</taxon>
        <taxon>Planctomycetota</taxon>
        <taxon>Phycisphaerae</taxon>
        <taxon>Phycisphaerales</taxon>
        <taxon>Phycisphaeraceae</taxon>
        <taxon>Phycisphaera</taxon>
    </lineage>
</organism>
<comment type="similarity">
    <text evidence="1 4">Belongs to the D-isomer specific 2-hydroxyacid dehydrogenase family.</text>
</comment>
<evidence type="ECO:0000259" key="6">
    <source>
        <dbReference type="Pfam" id="PF02826"/>
    </source>
</evidence>
<name>I0IHS1_PHYMF</name>
<dbReference type="Proteomes" id="UP000007881">
    <property type="component" value="Chromosome"/>
</dbReference>
<dbReference type="SUPFAM" id="SSF52283">
    <property type="entry name" value="Formate/glycerate dehydrogenase catalytic domain-like"/>
    <property type="match status" value="1"/>
</dbReference>
<dbReference type="EC" id="1.1.1.29" evidence="7"/>
<dbReference type="KEGG" id="phm:PSMK_26500"/>
<dbReference type="InterPro" id="IPR006140">
    <property type="entry name" value="D-isomer_DH_NAD-bd"/>
</dbReference>
<dbReference type="HOGENOM" id="CLU_019796_1_3_0"/>
<dbReference type="Pfam" id="PF02826">
    <property type="entry name" value="2-Hacid_dh_C"/>
    <property type="match status" value="1"/>
</dbReference>
<protein>
    <submittedName>
        <fullName evidence="7">Putative glycerate dehydrogenase</fullName>
        <ecNumber evidence="7">1.1.1.29</ecNumber>
    </submittedName>
</protein>
<dbReference type="InterPro" id="IPR036291">
    <property type="entry name" value="NAD(P)-bd_dom_sf"/>
</dbReference>
<evidence type="ECO:0000256" key="3">
    <source>
        <dbReference type="ARBA" id="ARBA00023027"/>
    </source>
</evidence>
<evidence type="ECO:0000256" key="4">
    <source>
        <dbReference type="RuleBase" id="RU003719"/>
    </source>
</evidence>
<proteinExistence type="inferred from homology"/>
<evidence type="ECO:0000259" key="5">
    <source>
        <dbReference type="Pfam" id="PF00389"/>
    </source>
</evidence>
<feature type="domain" description="D-isomer specific 2-hydroxyacid dehydrogenase catalytic" evidence="5">
    <location>
        <begin position="30"/>
        <end position="325"/>
    </location>
</feature>
<dbReference type="CDD" id="cd12162">
    <property type="entry name" value="2-Hacid_dh_4"/>
    <property type="match status" value="1"/>
</dbReference>
<dbReference type="InterPro" id="IPR029753">
    <property type="entry name" value="D-isomer_DH_CS"/>
</dbReference>
<accession>I0IHS1</accession>
<dbReference type="FunFam" id="3.40.50.720:FF:000203">
    <property type="entry name" value="D-3-phosphoglycerate dehydrogenase (SerA)"/>
    <property type="match status" value="1"/>
</dbReference>
<dbReference type="PANTHER" id="PTHR43761">
    <property type="entry name" value="D-ISOMER SPECIFIC 2-HYDROXYACID DEHYDROGENASE FAMILY PROTEIN (AFU_ORTHOLOGUE AFUA_1G13630)"/>
    <property type="match status" value="1"/>
</dbReference>
<dbReference type="AlphaFoldDB" id="I0IHS1"/>
<dbReference type="PANTHER" id="PTHR43761:SF1">
    <property type="entry name" value="D-ISOMER SPECIFIC 2-HYDROXYACID DEHYDROGENASE CATALYTIC DOMAIN-CONTAINING PROTEIN-RELATED"/>
    <property type="match status" value="1"/>
</dbReference>
<dbReference type="GO" id="GO:0008465">
    <property type="term" value="F:hydroxypyruvate reductase (NADH) activity"/>
    <property type="evidence" value="ECO:0007669"/>
    <property type="project" value="UniProtKB-EC"/>
</dbReference>
<dbReference type="EMBL" id="AP012338">
    <property type="protein sequence ID" value="BAM04809.1"/>
    <property type="molecule type" value="Genomic_DNA"/>
</dbReference>
<dbReference type="GO" id="GO:0051287">
    <property type="term" value="F:NAD binding"/>
    <property type="evidence" value="ECO:0007669"/>
    <property type="project" value="InterPro"/>
</dbReference>
<dbReference type="STRING" id="1142394.PSMK_26500"/>
<dbReference type="PATRIC" id="fig|1142394.8.peg.2739"/>
<reference evidence="7 8" key="1">
    <citation type="submission" date="2012-02" db="EMBL/GenBank/DDBJ databases">
        <title>Complete genome sequence of Phycisphaera mikurensis NBRC 102666.</title>
        <authorList>
            <person name="Ankai A."/>
            <person name="Hosoyama A."/>
            <person name="Terui Y."/>
            <person name="Sekine M."/>
            <person name="Fukai R."/>
            <person name="Kato Y."/>
            <person name="Nakamura S."/>
            <person name="Yamada-Narita S."/>
            <person name="Kawakoshi A."/>
            <person name="Fukunaga Y."/>
            <person name="Yamazaki S."/>
            <person name="Fujita N."/>
        </authorList>
    </citation>
    <scope>NUCLEOTIDE SEQUENCE [LARGE SCALE GENOMIC DNA]</scope>
    <source>
        <strain evidence="8">NBRC 102666 / KCTC 22515 / FYK2301M01</strain>
    </source>
</reference>
<keyword evidence="3" id="KW-0520">NAD</keyword>
<dbReference type="RefSeq" id="WP_014438022.1">
    <property type="nucleotide sequence ID" value="NC_017080.1"/>
</dbReference>
<dbReference type="PROSITE" id="PS00671">
    <property type="entry name" value="D_2_HYDROXYACID_DH_3"/>
    <property type="match status" value="1"/>
</dbReference>
<evidence type="ECO:0000313" key="7">
    <source>
        <dbReference type="EMBL" id="BAM04809.1"/>
    </source>
</evidence>
<dbReference type="Gene3D" id="3.40.50.720">
    <property type="entry name" value="NAD(P)-binding Rossmann-like Domain"/>
    <property type="match status" value="2"/>
</dbReference>
<sequence>MSQSPRIVVLDGITTVVPGEAGGPTWAPLEAIGPVTVHDRTPPAAVPARVRGAEVVVLNKTFLDAGALAGEAFDACGLIALLSTGTNAVDLDAARGRGITVCNAPAYSTDSVAQHVFALVLGFANRVREHADAVEAGRWSGGADFTFSVAPLTELAGRTLGVVGFGDIGRRVAEIGHAFGMDLLVHSRTRRDAAVPVRWVGRDALFAGADVVSLHCPLTPETAGMVDAAQLGRMKPGALLVNTGRGGLVDETDLAAALRAGGIGGAALDVLTEEPPPADHPLIGCPRCVVTPHIAWATGAARSRLVGLVAGNVQAYLDGEPRNVVS</sequence>
<dbReference type="InterPro" id="IPR050418">
    <property type="entry name" value="D-iso_2-hydroxyacid_DH_PdxB"/>
</dbReference>
<evidence type="ECO:0000256" key="2">
    <source>
        <dbReference type="ARBA" id="ARBA00023002"/>
    </source>
</evidence>
<dbReference type="Pfam" id="PF00389">
    <property type="entry name" value="2-Hacid_dh"/>
    <property type="match status" value="1"/>
</dbReference>
<feature type="domain" description="D-isomer specific 2-hydroxyacid dehydrogenase NAD-binding" evidence="6">
    <location>
        <begin position="117"/>
        <end position="295"/>
    </location>
</feature>
<evidence type="ECO:0000313" key="8">
    <source>
        <dbReference type="Proteomes" id="UP000007881"/>
    </source>
</evidence>
<dbReference type="OrthoDB" id="277029at2"/>
<dbReference type="eggNOG" id="COG1052">
    <property type="taxonomic scope" value="Bacteria"/>
</dbReference>
<evidence type="ECO:0000256" key="1">
    <source>
        <dbReference type="ARBA" id="ARBA00005854"/>
    </source>
</evidence>